<dbReference type="AlphaFoldDB" id="A0A2S9YVC8"/>
<evidence type="ECO:0000313" key="1">
    <source>
        <dbReference type="EMBL" id="PRQ09043.1"/>
    </source>
</evidence>
<comment type="caution">
    <text evidence="1">The sequence shown here is derived from an EMBL/GenBank/DDBJ whole genome shotgun (WGS) entry which is preliminary data.</text>
</comment>
<dbReference type="Pfam" id="PF12686">
    <property type="entry name" value="DUF3800"/>
    <property type="match status" value="1"/>
</dbReference>
<accession>A0A2S9YVC8</accession>
<evidence type="ECO:0000313" key="2">
    <source>
        <dbReference type="Proteomes" id="UP000238823"/>
    </source>
</evidence>
<dbReference type="Proteomes" id="UP000238823">
    <property type="component" value="Unassembled WGS sequence"/>
</dbReference>
<dbReference type="EMBL" id="PVNL01000030">
    <property type="protein sequence ID" value="PRQ09043.1"/>
    <property type="molecule type" value="Genomic_DNA"/>
</dbReference>
<dbReference type="InterPro" id="IPR024524">
    <property type="entry name" value="DUF3800"/>
</dbReference>
<organism evidence="1 2">
    <name type="scientific">Enhygromyxa salina</name>
    <dbReference type="NCBI Taxonomy" id="215803"/>
    <lineage>
        <taxon>Bacteria</taxon>
        <taxon>Pseudomonadati</taxon>
        <taxon>Myxococcota</taxon>
        <taxon>Polyangia</taxon>
        <taxon>Nannocystales</taxon>
        <taxon>Nannocystaceae</taxon>
        <taxon>Enhygromyxa</taxon>
    </lineage>
</organism>
<gene>
    <name evidence="1" type="ORF">ENSA7_10330</name>
</gene>
<proteinExistence type="predicted"/>
<dbReference type="RefSeq" id="WP_181233191.1">
    <property type="nucleotide sequence ID" value="NZ_PVNL01000030.1"/>
</dbReference>
<name>A0A2S9YVC8_9BACT</name>
<evidence type="ECO:0008006" key="3">
    <source>
        <dbReference type="Google" id="ProtNLM"/>
    </source>
</evidence>
<sequence length="267" mass="30763">MAAAYPFYMDDSGARHPDRQLSDGSRPDWFALGGILVRQQDEQLCRRMHSELCAKWGIGAPLHSEEIRNRKKNFRWLAPLETRNQFLAELQAMLLAMPVVGIACVIDRPGYHARYHGKYGSQKWSLCRSSFTIGVERASKFARSRGCKLNVYVERSDRKTDRQVKTYFEELKRAGHPFDHARASKYSPLNLTELGETLHDFKMKRKSSPMMQIADLYLYPICRGGYDASYYPFGQLRSASKLIDLHVDDVNTSGIKYYCFENVAKKE</sequence>
<protein>
    <recommendedName>
        <fullName evidence="3">DUF3800 domain-containing protein</fullName>
    </recommendedName>
</protein>
<reference evidence="1 2" key="1">
    <citation type="submission" date="2018-03" db="EMBL/GenBank/DDBJ databases">
        <title>Draft Genome Sequences of the Obligatory Marine Myxobacteria Enhygromyxa salina SWB007.</title>
        <authorList>
            <person name="Poehlein A."/>
            <person name="Moghaddam J.A."/>
            <person name="Harms H."/>
            <person name="Alanjari M."/>
            <person name="Koenig G.M."/>
            <person name="Daniel R."/>
            <person name="Schaeberle T.F."/>
        </authorList>
    </citation>
    <scope>NUCLEOTIDE SEQUENCE [LARGE SCALE GENOMIC DNA]</scope>
    <source>
        <strain evidence="1 2">SWB007</strain>
    </source>
</reference>